<feature type="compositionally biased region" description="Polar residues" evidence="1">
    <location>
        <begin position="24"/>
        <end position="36"/>
    </location>
</feature>
<feature type="region of interest" description="Disordered" evidence="1">
    <location>
        <begin position="1"/>
        <end position="36"/>
    </location>
</feature>
<reference evidence="2" key="1">
    <citation type="journal article" date="2020" name="Stud. Mycol.">
        <title>101 Dothideomycetes genomes: a test case for predicting lifestyles and emergence of pathogens.</title>
        <authorList>
            <person name="Haridas S."/>
            <person name="Albert R."/>
            <person name="Binder M."/>
            <person name="Bloem J."/>
            <person name="Labutti K."/>
            <person name="Salamov A."/>
            <person name="Andreopoulos B."/>
            <person name="Baker S."/>
            <person name="Barry K."/>
            <person name="Bills G."/>
            <person name="Bluhm B."/>
            <person name="Cannon C."/>
            <person name="Castanera R."/>
            <person name="Culley D."/>
            <person name="Daum C."/>
            <person name="Ezra D."/>
            <person name="Gonzalez J."/>
            <person name="Henrissat B."/>
            <person name="Kuo A."/>
            <person name="Liang C."/>
            <person name="Lipzen A."/>
            <person name="Lutzoni F."/>
            <person name="Magnuson J."/>
            <person name="Mondo S."/>
            <person name="Nolan M."/>
            <person name="Ohm R."/>
            <person name="Pangilinan J."/>
            <person name="Park H.-J."/>
            <person name="Ramirez L."/>
            <person name="Alfaro M."/>
            <person name="Sun H."/>
            <person name="Tritt A."/>
            <person name="Yoshinaga Y."/>
            <person name="Zwiers L.-H."/>
            <person name="Turgeon B."/>
            <person name="Goodwin S."/>
            <person name="Spatafora J."/>
            <person name="Crous P."/>
            <person name="Grigoriev I."/>
        </authorList>
    </citation>
    <scope>NUCLEOTIDE SEQUENCE</scope>
    <source>
        <strain evidence="2">CBS 122367</strain>
    </source>
</reference>
<name>A0A6G1IT98_9PLEO</name>
<dbReference type="EMBL" id="MU005593">
    <property type="protein sequence ID" value="KAF2681099.1"/>
    <property type="molecule type" value="Genomic_DNA"/>
</dbReference>
<organism evidence="2 3">
    <name type="scientific">Lentithecium fluviatile CBS 122367</name>
    <dbReference type="NCBI Taxonomy" id="1168545"/>
    <lineage>
        <taxon>Eukaryota</taxon>
        <taxon>Fungi</taxon>
        <taxon>Dikarya</taxon>
        <taxon>Ascomycota</taxon>
        <taxon>Pezizomycotina</taxon>
        <taxon>Dothideomycetes</taxon>
        <taxon>Pleosporomycetidae</taxon>
        <taxon>Pleosporales</taxon>
        <taxon>Massarineae</taxon>
        <taxon>Lentitheciaceae</taxon>
        <taxon>Lentithecium</taxon>
    </lineage>
</organism>
<keyword evidence="3" id="KW-1185">Reference proteome</keyword>
<feature type="region of interest" description="Disordered" evidence="1">
    <location>
        <begin position="72"/>
        <end position="97"/>
    </location>
</feature>
<sequence>MDETIDVPSPNSLLDAEGDVDSSFGETSPEENTAQTQAADALCTMGGVNTGQANEHADPAVELCLPHTAASTTSQTGENANQAMDTTPAPVGPEASHAEANQALASTVAPGVSGPSPAATTVEDPGMPLGRLCLLECPNRPRPFVYSPIEAGKPMPNDTASTDSSQCRMDMETTPATPHTASRPRDASRGRRSMTQESSDMPISIHGDELSESIIVDDNGGEPIIIHSDDEMDDSNSCQSPQRRVSQNRMPPRSPEMVIGVSKEYKARCVANVTATWEKFRWQWRVIYARPDRKLHQILEQFDNELSDVVQYELWNEEYREDDGRRLHTCWVTYAIEKRVRGSRNRELVRRLGKTLQRLQEEEERASRHCAYYG</sequence>
<dbReference type="AlphaFoldDB" id="A0A6G1IT98"/>
<dbReference type="Proteomes" id="UP000799291">
    <property type="component" value="Unassembled WGS sequence"/>
</dbReference>
<proteinExistence type="predicted"/>
<accession>A0A6G1IT98</accession>
<protein>
    <submittedName>
        <fullName evidence="2">Uncharacterized protein</fullName>
    </submittedName>
</protein>
<feature type="region of interest" description="Disordered" evidence="1">
    <location>
        <begin position="228"/>
        <end position="255"/>
    </location>
</feature>
<feature type="region of interest" description="Disordered" evidence="1">
    <location>
        <begin position="147"/>
        <end position="207"/>
    </location>
</feature>
<feature type="compositionally biased region" description="Polar residues" evidence="1">
    <location>
        <begin position="235"/>
        <end position="249"/>
    </location>
</feature>
<dbReference type="OrthoDB" id="3769542at2759"/>
<feature type="compositionally biased region" description="Polar residues" evidence="1">
    <location>
        <begin position="72"/>
        <end position="85"/>
    </location>
</feature>
<evidence type="ECO:0000313" key="3">
    <source>
        <dbReference type="Proteomes" id="UP000799291"/>
    </source>
</evidence>
<feature type="compositionally biased region" description="Polar residues" evidence="1">
    <location>
        <begin position="158"/>
        <end position="167"/>
    </location>
</feature>
<gene>
    <name evidence="2" type="ORF">K458DRAFT_406838</name>
</gene>
<evidence type="ECO:0000313" key="2">
    <source>
        <dbReference type="EMBL" id="KAF2681099.1"/>
    </source>
</evidence>
<evidence type="ECO:0000256" key="1">
    <source>
        <dbReference type="SAM" id="MobiDB-lite"/>
    </source>
</evidence>